<dbReference type="AlphaFoldDB" id="A0A645GB38"/>
<sequence>MDDYHLPLLGGQHPHVDILHAAAELNEGGVLFVADADDFLLVLVDDNLGVAGIRDAHQLHLGNHDGAGVAGEKAPAGTGHLGRVAGRRHHGGLLRSHGNHILPAVDDKVQGHAHRQGEPTHHIFNHVVRLVQVQGVGVLQNGLILRRKAGKFRHLLKPLLGAELKEAGITAGFHETQYLLRLFRIDSRCEYYHCKCGAKHTPKARYPLGPSSKKAAAAPWTGVVAADLPPQKCQNWHLFMPNMAYVSELALSFR</sequence>
<accession>A0A645GB38</accession>
<comment type="caution">
    <text evidence="1">The sequence shown here is derived from an EMBL/GenBank/DDBJ whole genome shotgun (WGS) entry which is preliminary data.</text>
</comment>
<name>A0A645GB38_9ZZZZ</name>
<evidence type="ECO:0000313" key="1">
    <source>
        <dbReference type="EMBL" id="MPN22999.1"/>
    </source>
</evidence>
<gene>
    <name evidence="1" type="ORF">SDC9_170384</name>
</gene>
<protein>
    <submittedName>
        <fullName evidence="1">Uncharacterized protein</fullName>
    </submittedName>
</protein>
<reference evidence="1" key="1">
    <citation type="submission" date="2019-08" db="EMBL/GenBank/DDBJ databases">
        <authorList>
            <person name="Kucharzyk K."/>
            <person name="Murdoch R.W."/>
            <person name="Higgins S."/>
            <person name="Loffler F."/>
        </authorList>
    </citation>
    <scope>NUCLEOTIDE SEQUENCE</scope>
</reference>
<proteinExistence type="predicted"/>
<dbReference type="EMBL" id="VSSQ01071384">
    <property type="protein sequence ID" value="MPN22999.1"/>
    <property type="molecule type" value="Genomic_DNA"/>
</dbReference>
<organism evidence="1">
    <name type="scientific">bioreactor metagenome</name>
    <dbReference type="NCBI Taxonomy" id="1076179"/>
    <lineage>
        <taxon>unclassified sequences</taxon>
        <taxon>metagenomes</taxon>
        <taxon>ecological metagenomes</taxon>
    </lineage>
</organism>